<gene>
    <name evidence="3" type="ORF">H257_06761</name>
</gene>
<dbReference type="PROSITE" id="PS50157">
    <property type="entry name" value="ZINC_FINGER_C2H2_2"/>
    <property type="match status" value="1"/>
</dbReference>
<dbReference type="OrthoDB" id="273345at2759"/>
<evidence type="ECO:0000256" key="1">
    <source>
        <dbReference type="PROSITE-ProRule" id="PRU00042"/>
    </source>
</evidence>
<dbReference type="RefSeq" id="XP_009830414.1">
    <property type="nucleotide sequence ID" value="XM_009832112.1"/>
</dbReference>
<dbReference type="InterPro" id="IPR013087">
    <property type="entry name" value="Znf_C2H2_type"/>
</dbReference>
<name>W4GLC8_APHAT</name>
<dbReference type="GO" id="GO:0008270">
    <property type="term" value="F:zinc ion binding"/>
    <property type="evidence" value="ECO:0007669"/>
    <property type="project" value="UniProtKB-KW"/>
</dbReference>
<accession>W4GLC8</accession>
<dbReference type="PANTHER" id="PTHR11538">
    <property type="entry name" value="PHENYLALANYL-TRNA SYNTHETASE"/>
    <property type="match status" value="1"/>
</dbReference>
<dbReference type="GO" id="GO:0070042">
    <property type="term" value="F:rRNA (uridine-N3-)-methyltransferase activity"/>
    <property type="evidence" value="ECO:0007669"/>
    <property type="project" value="InterPro"/>
</dbReference>
<evidence type="ECO:0000259" key="2">
    <source>
        <dbReference type="PROSITE" id="PS50157"/>
    </source>
</evidence>
<dbReference type="VEuPathDB" id="FungiDB:H257_06761"/>
<dbReference type="Gene3D" id="3.40.50.150">
    <property type="entry name" value="Vaccinia Virus protein VP39"/>
    <property type="match status" value="1"/>
</dbReference>
<proteinExistence type="predicted"/>
<dbReference type="EMBL" id="KI913126">
    <property type="protein sequence ID" value="ETV80490.1"/>
    <property type="molecule type" value="Genomic_DNA"/>
</dbReference>
<reference evidence="3" key="1">
    <citation type="submission" date="2013-12" db="EMBL/GenBank/DDBJ databases">
        <title>The Genome Sequence of Aphanomyces astaci APO3.</title>
        <authorList>
            <consortium name="The Broad Institute Genomics Platform"/>
            <person name="Russ C."/>
            <person name="Tyler B."/>
            <person name="van West P."/>
            <person name="Dieguez-Uribeondo J."/>
            <person name="Young S.K."/>
            <person name="Zeng Q."/>
            <person name="Gargeya S."/>
            <person name="Fitzgerald M."/>
            <person name="Abouelleil A."/>
            <person name="Alvarado L."/>
            <person name="Chapman S.B."/>
            <person name="Gainer-Dewar J."/>
            <person name="Goldberg J."/>
            <person name="Griggs A."/>
            <person name="Gujja S."/>
            <person name="Hansen M."/>
            <person name="Howarth C."/>
            <person name="Imamovic A."/>
            <person name="Ireland A."/>
            <person name="Larimer J."/>
            <person name="McCowan C."/>
            <person name="Murphy C."/>
            <person name="Pearson M."/>
            <person name="Poon T.W."/>
            <person name="Priest M."/>
            <person name="Roberts A."/>
            <person name="Saif S."/>
            <person name="Shea T."/>
            <person name="Sykes S."/>
            <person name="Wortman J."/>
            <person name="Nusbaum C."/>
            <person name="Birren B."/>
        </authorList>
    </citation>
    <scope>NUCLEOTIDE SEQUENCE [LARGE SCALE GENOMIC DNA]</scope>
    <source>
        <strain evidence="3">APO3</strain>
    </source>
</reference>
<dbReference type="InterPro" id="IPR029063">
    <property type="entry name" value="SAM-dependent_MTases_sf"/>
</dbReference>
<dbReference type="GeneID" id="20808757"/>
<feature type="domain" description="C2H2-type" evidence="2">
    <location>
        <begin position="365"/>
        <end position="390"/>
    </location>
</feature>
<organism evidence="3">
    <name type="scientific">Aphanomyces astaci</name>
    <name type="common">Crayfish plague agent</name>
    <dbReference type="NCBI Taxonomy" id="112090"/>
    <lineage>
        <taxon>Eukaryota</taxon>
        <taxon>Sar</taxon>
        <taxon>Stramenopiles</taxon>
        <taxon>Oomycota</taxon>
        <taxon>Saprolegniomycetes</taxon>
        <taxon>Saprolegniales</taxon>
        <taxon>Verrucalvaceae</taxon>
        <taxon>Aphanomyces</taxon>
    </lineage>
</organism>
<keyword evidence="1" id="KW-0862">Zinc</keyword>
<dbReference type="Gene3D" id="3.30.160.60">
    <property type="entry name" value="Classic Zinc Finger"/>
    <property type="match status" value="2"/>
</dbReference>
<keyword evidence="1" id="KW-0479">Metal-binding</keyword>
<sequence length="390" mass="43675">MPVEPIVMDGAVHVPECLRVLTVGDGDLSYSRSLLEKDNWTDLDVNGAASMDLTATTYDSLASLVDKYAMAASNIEALTTTSAPFINVNVRHEVDATNLSSFANALHFDRIVFHHPHTGVEDVHRHRRLLSHFFHAALQVLNPHGFIYVTLARDQPDRWEILSRASAASLTCLMQSVWTPPKGYTRKRHQSDKSFHHVLLHGAKLQQESTLFRFGRGVASTSILPPPTAAPRGPPGVVSLGNPEWEFACDECGGKRFATLQGHKTHMRMVHELNLKRKRPDSTFSCAACHGREFADEEALTQHRLAKHGKDSTIRPDWHQNHHPKRTSLLPTEANVCAICRDSFESQADLDGHWTTLQPILVEKVPCGTCSKTFEDHRALRQHQNFCTKE</sequence>
<dbReference type="GO" id="GO:0005737">
    <property type="term" value="C:cytoplasm"/>
    <property type="evidence" value="ECO:0007669"/>
    <property type="project" value="TreeGrafter"/>
</dbReference>
<dbReference type="InterPro" id="IPR019446">
    <property type="entry name" value="BMT5-like"/>
</dbReference>
<evidence type="ECO:0000313" key="3">
    <source>
        <dbReference type="EMBL" id="ETV80490.1"/>
    </source>
</evidence>
<dbReference type="PANTHER" id="PTHR11538:SF26">
    <property type="entry name" value="FERREDOXIN-FOLD ANTICODON-BINDING DOMAIN-CONTAINING PROTEIN 1"/>
    <property type="match status" value="1"/>
</dbReference>
<protein>
    <recommendedName>
        <fullName evidence="2">C2H2-type domain-containing protein</fullName>
    </recommendedName>
</protein>
<dbReference type="AlphaFoldDB" id="W4GLC8"/>
<dbReference type="SMART" id="SM00355">
    <property type="entry name" value="ZnF_C2H2"/>
    <property type="match status" value="3"/>
</dbReference>
<dbReference type="Pfam" id="PF10354">
    <property type="entry name" value="BMT5-like"/>
    <property type="match status" value="1"/>
</dbReference>
<dbReference type="STRING" id="112090.W4GLC8"/>
<keyword evidence="1" id="KW-0863">Zinc-finger</keyword>
<dbReference type="GO" id="GO:0070475">
    <property type="term" value="P:rRNA base methylation"/>
    <property type="evidence" value="ECO:0007669"/>
    <property type="project" value="InterPro"/>
</dbReference>